<proteinExistence type="predicted"/>
<feature type="non-terminal residue" evidence="1">
    <location>
        <position position="1"/>
    </location>
</feature>
<name>A0A813DHQ4_POLGL</name>
<organism evidence="1 2">
    <name type="scientific">Polarella glacialis</name>
    <name type="common">Dinoflagellate</name>
    <dbReference type="NCBI Taxonomy" id="89957"/>
    <lineage>
        <taxon>Eukaryota</taxon>
        <taxon>Sar</taxon>
        <taxon>Alveolata</taxon>
        <taxon>Dinophyceae</taxon>
        <taxon>Suessiales</taxon>
        <taxon>Suessiaceae</taxon>
        <taxon>Polarella</taxon>
    </lineage>
</organism>
<protein>
    <submittedName>
        <fullName evidence="1">Uncharacterized protein</fullName>
    </submittedName>
</protein>
<feature type="non-terminal residue" evidence="1">
    <location>
        <position position="323"/>
    </location>
</feature>
<accession>A0A813DHQ4</accession>
<evidence type="ECO:0000313" key="2">
    <source>
        <dbReference type="Proteomes" id="UP000654075"/>
    </source>
</evidence>
<dbReference type="Proteomes" id="UP000654075">
    <property type="component" value="Unassembled WGS sequence"/>
</dbReference>
<dbReference type="AlphaFoldDB" id="A0A813DHQ4"/>
<keyword evidence="2" id="KW-1185">Reference proteome</keyword>
<dbReference type="OMA" id="EDWHRTH"/>
<evidence type="ECO:0000313" key="1">
    <source>
        <dbReference type="EMBL" id="CAE8586350.1"/>
    </source>
</evidence>
<dbReference type="OrthoDB" id="69923at2759"/>
<comment type="caution">
    <text evidence="1">The sequence shown here is derived from an EMBL/GenBank/DDBJ whole genome shotgun (WGS) entry which is preliminary data.</text>
</comment>
<reference evidence="1" key="1">
    <citation type="submission" date="2021-02" db="EMBL/GenBank/DDBJ databases">
        <authorList>
            <person name="Dougan E. K."/>
            <person name="Rhodes N."/>
            <person name="Thang M."/>
            <person name="Chan C."/>
        </authorList>
    </citation>
    <scope>NUCLEOTIDE SEQUENCE</scope>
</reference>
<gene>
    <name evidence="1" type="ORF">PGLA1383_LOCUS5224</name>
</gene>
<dbReference type="EMBL" id="CAJNNV010002017">
    <property type="protein sequence ID" value="CAE8586350.1"/>
    <property type="molecule type" value="Genomic_DNA"/>
</dbReference>
<sequence length="323" mass="37403">AFEDWHRTHKSRPDEHEVFESKLLSCEARLQKLQCLSSKLPSPNAAVTALVCRLLRDVVDTLPPALRQVALSILRHIERAVYSDDPSSSADQAHFKEILGYSVDTKPYFALVQHQQAALERLEFKTAGMQELVNTHLLRRSSTLEFIAKLQQQERVVLQQWLFQFWVITYRERQARIEKMAHAILAPTQDIISPFISWRLFVSEQRLAKAKERCSEVDQQASVMANRITQVEIENEEQQGKLDVSLQASSSLREKCAKEQTEHAQLQKLWKETQPELLLSVLSECLEFFFTLIIRQARLSSLSMRQRMAKLDIRPYCGDTWTP</sequence>